<dbReference type="Gene3D" id="3.30.1360.200">
    <property type="match status" value="1"/>
</dbReference>
<protein>
    <recommendedName>
        <fullName evidence="1">SecDF P1 head subdomain domain-containing protein</fullName>
    </recommendedName>
</protein>
<dbReference type="EMBL" id="BAAAGE010000006">
    <property type="protein sequence ID" value="GAA0731858.1"/>
    <property type="molecule type" value="Genomic_DNA"/>
</dbReference>
<evidence type="ECO:0000259" key="1">
    <source>
        <dbReference type="Pfam" id="PF22599"/>
    </source>
</evidence>
<name>A0ABN1J8D7_9FLAO</name>
<gene>
    <name evidence="2" type="ORF">GCM10009430_44470</name>
</gene>
<dbReference type="Proteomes" id="UP001501758">
    <property type="component" value="Unassembled WGS sequence"/>
</dbReference>
<evidence type="ECO:0000313" key="3">
    <source>
        <dbReference type="Proteomes" id="UP001501758"/>
    </source>
</evidence>
<organism evidence="2 3">
    <name type="scientific">Aquimarina litoralis</name>
    <dbReference type="NCBI Taxonomy" id="584605"/>
    <lineage>
        <taxon>Bacteria</taxon>
        <taxon>Pseudomonadati</taxon>
        <taxon>Bacteroidota</taxon>
        <taxon>Flavobacteriia</taxon>
        <taxon>Flavobacteriales</taxon>
        <taxon>Flavobacteriaceae</taxon>
        <taxon>Aquimarina</taxon>
    </lineage>
</organism>
<reference evidence="3" key="1">
    <citation type="journal article" date="2019" name="Int. J. Syst. Evol. Microbiol.">
        <title>The Global Catalogue of Microorganisms (GCM) 10K type strain sequencing project: providing services to taxonomists for standard genome sequencing and annotation.</title>
        <authorList>
            <consortium name="The Broad Institute Genomics Platform"/>
            <consortium name="The Broad Institute Genome Sequencing Center for Infectious Disease"/>
            <person name="Wu L."/>
            <person name="Ma J."/>
        </authorList>
    </citation>
    <scope>NUCLEOTIDE SEQUENCE [LARGE SCALE GENOMIC DNA]</scope>
    <source>
        <strain evidence="3">JCM 15974</strain>
    </source>
</reference>
<keyword evidence="3" id="KW-1185">Reference proteome</keyword>
<proteinExistence type="predicted"/>
<comment type="caution">
    <text evidence="2">The sequence shown here is derived from an EMBL/GenBank/DDBJ whole genome shotgun (WGS) entry which is preliminary data.</text>
</comment>
<evidence type="ECO:0000313" key="2">
    <source>
        <dbReference type="EMBL" id="GAA0731858.1"/>
    </source>
</evidence>
<accession>A0ABN1J8D7</accession>
<feature type="domain" description="SecDF P1 head subdomain" evidence="1">
    <location>
        <begin position="183"/>
        <end position="282"/>
    </location>
</feature>
<dbReference type="InterPro" id="IPR054384">
    <property type="entry name" value="SecDF_P1_head"/>
</dbReference>
<sequence length="295" mass="33566">MSACNFDPKPDKTVELIIELQDKNLKEQQIHETVETFKRRLQKITSQYEVVSLNTTKIQITAATHYESDRFKKYILNPGKLKFYEVYKKKDIVPFLMEVNELAKNDNSAIEPLFELIKGGTNPAMPNLLSVVAKDTTRINKFLSIKAAESKLPVKRRYVKFLWGTQEKGTGYFPLYALRQNNQNQAALHGDVVVNAFTRYNELNIPVISMQMNEEGSEKWADLTERAFQQRSNIAIVLNDQVYSAPGVISGPIHGGRSEISGDFTVEQTQDFANILMSGEIPKLKVLSFNVEEIK</sequence>
<dbReference type="Pfam" id="PF22599">
    <property type="entry name" value="SecDF_P1_head"/>
    <property type="match status" value="1"/>
</dbReference>